<gene>
    <name evidence="1" type="ORF">GCM10017566_21900</name>
</gene>
<dbReference type="OrthoDB" id="3296167at2"/>
<accession>A0A8H9IWC7</accession>
<dbReference type="EMBL" id="BNAV01000002">
    <property type="protein sequence ID" value="GHF48198.1"/>
    <property type="molecule type" value="Genomic_DNA"/>
</dbReference>
<sequence>MSDTLMWEVRAVPGRRDDLLRWVEATVQREADIYLGGQDRIVVIARGVAKLPDPPEELVARPVHQWPFQHHRRVAGE</sequence>
<reference evidence="1" key="2">
    <citation type="submission" date="2020-09" db="EMBL/GenBank/DDBJ databases">
        <authorList>
            <person name="Sun Q."/>
            <person name="Zhou Y."/>
        </authorList>
    </citation>
    <scope>NUCLEOTIDE SEQUENCE</scope>
    <source>
        <strain evidence="1">CGMCC 4.7679</strain>
    </source>
</reference>
<organism evidence="1 2">
    <name type="scientific">Amycolatopsis bartoniae</name>
    <dbReference type="NCBI Taxonomy" id="941986"/>
    <lineage>
        <taxon>Bacteria</taxon>
        <taxon>Bacillati</taxon>
        <taxon>Actinomycetota</taxon>
        <taxon>Actinomycetes</taxon>
        <taxon>Pseudonocardiales</taxon>
        <taxon>Pseudonocardiaceae</taxon>
        <taxon>Amycolatopsis</taxon>
    </lineage>
</organism>
<protein>
    <submittedName>
        <fullName evidence="1">Uncharacterized protein</fullName>
    </submittedName>
</protein>
<keyword evidence="2" id="KW-1185">Reference proteome</keyword>
<dbReference type="AlphaFoldDB" id="A0A8H9IWC7"/>
<evidence type="ECO:0000313" key="2">
    <source>
        <dbReference type="Proteomes" id="UP000658656"/>
    </source>
</evidence>
<proteinExistence type="predicted"/>
<dbReference type="RefSeq" id="WP_145938570.1">
    <property type="nucleotide sequence ID" value="NZ_BNAV01000002.1"/>
</dbReference>
<reference evidence="1" key="1">
    <citation type="journal article" date="2014" name="Int. J. Syst. Evol. Microbiol.">
        <title>Complete genome sequence of Corynebacterium casei LMG S-19264T (=DSM 44701T), isolated from a smear-ripened cheese.</title>
        <authorList>
            <consortium name="US DOE Joint Genome Institute (JGI-PGF)"/>
            <person name="Walter F."/>
            <person name="Albersmeier A."/>
            <person name="Kalinowski J."/>
            <person name="Ruckert C."/>
        </authorList>
    </citation>
    <scope>NUCLEOTIDE SEQUENCE</scope>
    <source>
        <strain evidence="1">CGMCC 4.7679</strain>
    </source>
</reference>
<comment type="caution">
    <text evidence="1">The sequence shown here is derived from an EMBL/GenBank/DDBJ whole genome shotgun (WGS) entry which is preliminary data.</text>
</comment>
<evidence type="ECO:0000313" key="1">
    <source>
        <dbReference type="EMBL" id="GHF48198.1"/>
    </source>
</evidence>
<name>A0A8H9IWC7_9PSEU</name>
<dbReference type="Proteomes" id="UP000658656">
    <property type="component" value="Unassembled WGS sequence"/>
</dbReference>